<dbReference type="Proteomes" id="UP001497516">
    <property type="component" value="Chromosome 6"/>
</dbReference>
<organism evidence="6 7">
    <name type="scientific">Linum trigynum</name>
    <dbReference type="NCBI Taxonomy" id="586398"/>
    <lineage>
        <taxon>Eukaryota</taxon>
        <taxon>Viridiplantae</taxon>
        <taxon>Streptophyta</taxon>
        <taxon>Embryophyta</taxon>
        <taxon>Tracheophyta</taxon>
        <taxon>Spermatophyta</taxon>
        <taxon>Magnoliopsida</taxon>
        <taxon>eudicotyledons</taxon>
        <taxon>Gunneridae</taxon>
        <taxon>Pentapetalae</taxon>
        <taxon>rosids</taxon>
        <taxon>fabids</taxon>
        <taxon>Malpighiales</taxon>
        <taxon>Linaceae</taxon>
        <taxon>Linum</taxon>
    </lineage>
</organism>
<accession>A0AAV2FIQ9</accession>
<dbReference type="AlphaFoldDB" id="A0AAV2FIQ9"/>
<evidence type="ECO:0000259" key="5">
    <source>
        <dbReference type="PROSITE" id="PS50263"/>
    </source>
</evidence>
<gene>
    <name evidence="6" type="ORF">LTRI10_LOCUS38125</name>
</gene>
<evidence type="ECO:0000313" key="7">
    <source>
        <dbReference type="Proteomes" id="UP001497516"/>
    </source>
</evidence>
<dbReference type="PANTHER" id="PTHR46044:SF8">
    <property type="entry name" value="BIFUNCTIONAL NITRILASE_NITRILE HYDRATASE NIT4B"/>
    <property type="match status" value="1"/>
</dbReference>
<name>A0AAV2FIQ9_9ROSI</name>
<dbReference type="Gene3D" id="3.60.110.10">
    <property type="entry name" value="Carbon-nitrogen hydrolase"/>
    <property type="match status" value="1"/>
</dbReference>
<reference evidence="6 7" key="1">
    <citation type="submission" date="2024-04" db="EMBL/GenBank/DDBJ databases">
        <authorList>
            <person name="Fracassetti M."/>
        </authorList>
    </citation>
    <scope>NUCLEOTIDE SEQUENCE [LARGE SCALE GENOMIC DNA]</scope>
</reference>
<feature type="domain" description="CN hydrolase" evidence="5">
    <location>
        <begin position="107"/>
        <end position="383"/>
    </location>
</feature>
<feature type="region of interest" description="Disordered" evidence="4">
    <location>
        <begin position="1"/>
        <end position="34"/>
    </location>
</feature>
<dbReference type="Pfam" id="PF00795">
    <property type="entry name" value="CN_hydrolase"/>
    <property type="match status" value="1"/>
</dbReference>
<dbReference type="GO" id="GO:0018822">
    <property type="term" value="F:nitrile hydratase activity"/>
    <property type="evidence" value="ECO:0007669"/>
    <property type="project" value="TreeGrafter"/>
</dbReference>
<dbReference type="InterPro" id="IPR044149">
    <property type="entry name" value="Nitrilases_CHs"/>
</dbReference>
<dbReference type="GO" id="GO:0047427">
    <property type="term" value="F:cyanoalanine nitrilase activity"/>
    <property type="evidence" value="ECO:0007669"/>
    <property type="project" value="UniProtKB-EC"/>
</dbReference>
<evidence type="ECO:0000313" key="6">
    <source>
        <dbReference type="EMBL" id="CAL1397857.1"/>
    </source>
</evidence>
<dbReference type="PANTHER" id="PTHR46044">
    <property type="entry name" value="NITRILASE"/>
    <property type="match status" value="1"/>
</dbReference>
<feature type="active site" description="Proton acceptor" evidence="3">
    <location>
        <position position="147"/>
    </location>
</feature>
<protein>
    <recommendedName>
        <fullName evidence="5">CN hydrolase domain-containing protein</fullName>
    </recommendedName>
</protein>
<evidence type="ECO:0000256" key="4">
    <source>
        <dbReference type="SAM" id="MobiDB-lite"/>
    </source>
</evidence>
<evidence type="ECO:0000256" key="1">
    <source>
        <dbReference type="ARBA" id="ARBA00000322"/>
    </source>
</evidence>
<dbReference type="InterPro" id="IPR000132">
    <property type="entry name" value="Nitrilase/CN_hydratase_CS"/>
</dbReference>
<dbReference type="PROSITE" id="PS50263">
    <property type="entry name" value="CN_HYDROLASE"/>
    <property type="match status" value="1"/>
</dbReference>
<dbReference type="GO" id="GO:0051410">
    <property type="term" value="P:detoxification of nitrogen compound"/>
    <property type="evidence" value="ECO:0007669"/>
    <property type="project" value="TreeGrafter"/>
</dbReference>
<sequence length="421" mass="45964">MSTKEEQVPAGEPSSEPRRRKNRSGDPAAVPEGERPYKRIHIPEFCLPAIAYLKRDLGFGNDLQIIPWLLEQIRFPPCESSATVNFVPRPMSPPGRGGSSAGQRLSVRVTVVQASTVVFDTPSTLVKAEQLISLAADKGSQLIVFPEAFVGGYPRFLFSDDSGTKEVPFGDDDRLKYRASAVDLSGPEVERLSQMAAKYQVSMVMGVVERSGTNLYSTVIFLDSQGKLQGSHRKSIILQSESPLWSPGEILSSSTSSSLVLPLYATSSAGRIGGLISSDNRLPLLRSMLYERGIQIYCAPTADATEVWKASMTHIAVEGSCFVLSANQFCRQSDYHRYCIEEEEEKDDAVVSPGGSVIVSPRGEIMEGPRYHGEYVLSTDLDFGEIDRAKAEFGRVGIGMGPNHAGWMTKATANRDSLQSK</sequence>
<proteinExistence type="inferred from homology"/>
<dbReference type="InterPro" id="IPR036526">
    <property type="entry name" value="C-N_Hydrolase_sf"/>
</dbReference>
<evidence type="ECO:0000256" key="2">
    <source>
        <dbReference type="ARBA" id="ARBA00008129"/>
    </source>
</evidence>
<dbReference type="SUPFAM" id="SSF56317">
    <property type="entry name" value="Carbon-nitrogen hydrolase"/>
    <property type="match status" value="1"/>
</dbReference>
<keyword evidence="7" id="KW-1185">Reference proteome</keyword>
<dbReference type="PROSITE" id="PS00920">
    <property type="entry name" value="NITRIL_CHT_1"/>
    <property type="match status" value="1"/>
</dbReference>
<dbReference type="InterPro" id="IPR003010">
    <property type="entry name" value="C-N_Hydrolase"/>
</dbReference>
<comment type="similarity">
    <text evidence="2">Belongs to the carbon-nitrogen hydrolase superfamily. Nitrilase family.</text>
</comment>
<evidence type="ECO:0000256" key="3">
    <source>
        <dbReference type="PROSITE-ProRule" id="PRU10139"/>
    </source>
</evidence>
<dbReference type="EMBL" id="OZ034819">
    <property type="protein sequence ID" value="CAL1397857.1"/>
    <property type="molecule type" value="Genomic_DNA"/>
</dbReference>
<comment type="catalytic activity">
    <reaction evidence="1">
        <text>3-cyano-L-alanine + 2 H2O = L-aspartate + NH4(+)</text>
        <dbReference type="Rhea" id="RHEA:11188"/>
        <dbReference type="ChEBI" id="CHEBI:15377"/>
        <dbReference type="ChEBI" id="CHEBI:28938"/>
        <dbReference type="ChEBI" id="CHEBI:29991"/>
        <dbReference type="ChEBI" id="CHEBI:77860"/>
        <dbReference type="EC" id="3.5.5.4"/>
    </reaction>
</comment>